<dbReference type="Proteomes" id="UP000622580">
    <property type="component" value="Unassembled WGS sequence"/>
</dbReference>
<keyword evidence="1" id="KW-1133">Transmembrane helix</keyword>
<keyword evidence="1" id="KW-0812">Transmembrane</keyword>
<organism evidence="2 3">
    <name type="scientific">Phenylobacterium glaciei</name>
    <dbReference type="NCBI Taxonomy" id="2803784"/>
    <lineage>
        <taxon>Bacteria</taxon>
        <taxon>Pseudomonadati</taxon>
        <taxon>Pseudomonadota</taxon>
        <taxon>Alphaproteobacteria</taxon>
        <taxon>Caulobacterales</taxon>
        <taxon>Caulobacteraceae</taxon>
        <taxon>Phenylobacterium</taxon>
    </lineage>
</organism>
<name>A0A941D0W0_9CAUL</name>
<keyword evidence="3" id="KW-1185">Reference proteome</keyword>
<dbReference type="EMBL" id="JAGSGD010000001">
    <property type="protein sequence ID" value="MBR7618823.1"/>
    <property type="molecule type" value="Genomic_DNA"/>
</dbReference>
<proteinExistence type="predicted"/>
<sequence length="49" mass="5123">MARWAGIFLAIMVAAAIAGFLIDAIRVIASILFLGCAAALAVTYLNRAK</sequence>
<reference evidence="2" key="1">
    <citation type="submission" date="2021-04" db="EMBL/GenBank/DDBJ databases">
        <title>Draft genome assembly of strain Phenylobacterium sp. 20VBR1 using MiniION and Illumina platforms.</title>
        <authorList>
            <person name="Thomas F.A."/>
            <person name="Krishnan K.P."/>
            <person name="Sinha R.K."/>
        </authorList>
    </citation>
    <scope>NUCLEOTIDE SEQUENCE</scope>
    <source>
        <strain evidence="2">20VBR1</strain>
    </source>
</reference>
<dbReference type="AlphaFoldDB" id="A0A941D0W0"/>
<keyword evidence="1" id="KW-0472">Membrane</keyword>
<evidence type="ECO:0000313" key="3">
    <source>
        <dbReference type="Proteomes" id="UP000622580"/>
    </source>
</evidence>
<gene>
    <name evidence="2" type="ORF">JKL49_05420</name>
</gene>
<dbReference type="RefSeq" id="WP_215338793.1">
    <property type="nucleotide sequence ID" value="NZ_JAGSGD010000001.1"/>
</dbReference>
<comment type="caution">
    <text evidence="2">The sequence shown here is derived from an EMBL/GenBank/DDBJ whole genome shotgun (WGS) entry which is preliminary data.</text>
</comment>
<protein>
    <submittedName>
        <fullName evidence="2">Uncharacterized protein</fullName>
    </submittedName>
</protein>
<evidence type="ECO:0000313" key="2">
    <source>
        <dbReference type="EMBL" id="MBR7618823.1"/>
    </source>
</evidence>
<evidence type="ECO:0000256" key="1">
    <source>
        <dbReference type="SAM" id="Phobius"/>
    </source>
</evidence>
<feature type="transmembrane region" description="Helical" evidence="1">
    <location>
        <begin position="25"/>
        <end position="45"/>
    </location>
</feature>
<accession>A0A941D0W0</accession>